<organism evidence="2">
    <name type="scientific">Actinomyces succiniciruminis</name>
    <dbReference type="NCBI Taxonomy" id="1522002"/>
    <lineage>
        <taxon>Bacteria</taxon>
        <taxon>Bacillati</taxon>
        <taxon>Actinomycetota</taxon>
        <taxon>Actinomycetes</taxon>
        <taxon>Actinomycetales</taxon>
        <taxon>Actinomycetaceae</taxon>
        <taxon>Actinomyces</taxon>
    </lineage>
</organism>
<keyword evidence="1" id="KW-0812">Transmembrane</keyword>
<feature type="transmembrane region" description="Helical" evidence="1">
    <location>
        <begin position="79"/>
        <end position="100"/>
    </location>
</feature>
<dbReference type="RefSeq" id="WP_210578783.1">
    <property type="nucleotide sequence ID" value="NZ_LK995471.1"/>
</dbReference>
<gene>
    <name evidence="2" type="ORF">AAM4_0495</name>
</gene>
<accession>A0A1L7RK26</accession>
<sequence>MGQDNTLSAGNLATVAALGTAGITALPHLPLPLDGSIHLDSLLTVRILLLADTAWALAASIIGGLLLERRGSVERGLRVAHVVAYAFFIPAGVVCVHVFAGYAFDAALAQTLLAVVVGVLLSLLRGGSNTMPQGGRSWGDRGEKLGGGLRY</sequence>
<evidence type="ECO:0000256" key="1">
    <source>
        <dbReference type="SAM" id="Phobius"/>
    </source>
</evidence>
<reference evidence="2" key="1">
    <citation type="submission" date="2014-07" db="EMBL/GenBank/DDBJ databases">
        <authorList>
            <person name="Zhang J.E."/>
            <person name="Yang H."/>
            <person name="Guo J."/>
            <person name="Deng Z."/>
            <person name="Luo H."/>
            <person name="Luo M."/>
            <person name="Zhao B."/>
        </authorList>
    </citation>
    <scope>NUCLEOTIDE SEQUENCE</scope>
    <source>
        <strain evidence="2">AM4</strain>
    </source>
</reference>
<feature type="transmembrane region" description="Helical" evidence="1">
    <location>
        <begin position="106"/>
        <end position="124"/>
    </location>
</feature>
<keyword evidence="1" id="KW-0472">Membrane</keyword>
<dbReference type="EMBL" id="LK995471">
    <property type="protein sequence ID" value="CED90390.1"/>
    <property type="molecule type" value="Genomic_DNA"/>
</dbReference>
<feature type="transmembrane region" description="Helical" evidence="1">
    <location>
        <begin position="12"/>
        <end position="31"/>
    </location>
</feature>
<keyword evidence="1" id="KW-1133">Transmembrane helix</keyword>
<protein>
    <submittedName>
        <fullName evidence="2">Uncharacterized protein</fullName>
    </submittedName>
</protein>
<evidence type="ECO:0000313" key="2">
    <source>
        <dbReference type="EMBL" id="CED90390.1"/>
    </source>
</evidence>
<proteinExistence type="predicted"/>
<name>A0A1L7RK26_9ACTO</name>
<feature type="transmembrane region" description="Helical" evidence="1">
    <location>
        <begin position="43"/>
        <end position="67"/>
    </location>
</feature>
<dbReference type="AlphaFoldDB" id="A0A1L7RK26"/>